<dbReference type="InterPro" id="IPR023459">
    <property type="entry name" value="Tscrpt_elong_fac_GreA/B_fam"/>
</dbReference>
<dbReference type="Gene3D" id="3.10.50.30">
    <property type="entry name" value="Transcription elongation factor, GreA/GreB, C-terminal domain"/>
    <property type="match status" value="1"/>
</dbReference>
<dbReference type="EMBL" id="LVYV01000001">
    <property type="protein sequence ID" value="KZD25090.1"/>
    <property type="molecule type" value="Genomic_DNA"/>
</dbReference>
<dbReference type="PANTHER" id="PTHR30437:SF5">
    <property type="entry name" value="REGULATOR OF NUCLEOSIDE DIPHOSPHATE KINASE"/>
    <property type="match status" value="1"/>
</dbReference>
<dbReference type="Pfam" id="PF01272">
    <property type="entry name" value="GreA_GreB"/>
    <property type="match status" value="1"/>
</dbReference>
<keyword evidence="3" id="KW-0808">Transferase</keyword>
<organism evidence="3 4">
    <name type="scientific">Tardiphaga robiniae</name>
    <dbReference type="NCBI Taxonomy" id="943830"/>
    <lineage>
        <taxon>Bacteria</taxon>
        <taxon>Pseudomonadati</taxon>
        <taxon>Pseudomonadota</taxon>
        <taxon>Alphaproteobacteria</taxon>
        <taxon>Hyphomicrobiales</taxon>
        <taxon>Nitrobacteraceae</taxon>
        <taxon>Tardiphaga</taxon>
    </lineage>
</organism>
<reference evidence="3 4" key="1">
    <citation type="submission" date="2016-03" db="EMBL/GenBank/DDBJ databases">
        <title>Microsymbionts genomes from the relict species Vavilovia formosa (Stev.) Fed.</title>
        <authorList>
            <person name="Kopat V."/>
            <person name="Chirak E."/>
            <person name="Kimeklis A."/>
            <person name="Andronov E."/>
        </authorList>
    </citation>
    <scope>NUCLEOTIDE SEQUENCE [LARGE SCALE GENOMIC DNA]</scope>
    <source>
        <strain evidence="3 4">Vaf07</strain>
    </source>
</reference>
<feature type="domain" description="Transcription elongation factor GreA/GreB C-terminal" evidence="1">
    <location>
        <begin position="59"/>
        <end position="129"/>
    </location>
</feature>
<dbReference type="GO" id="GO:0032784">
    <property type="term" value="P:regulation of DNA-templated transcription elongation"/>
    <property type="evidence" value="ECO:0007669"/>
    <property type="project" value="InterPro"/>
</dbReference>
<dbReference type="InterPro" id="IPR029462">
    <property type="entry name" value="Rnk_N"/>
</dbReference>
<dbReference type="STRING" id="943830.A4A58_00995"/>
<name>A0A164ANW4_9BRAD</name>
<dbReference type="PANTHER" id="PTHR30437">
    <property type="entry name" value="TRANSCRIPTION ELONGATION FACTOR GREA"/>
    <property type="match status" value="1"/>
</dbReference>
<dbReference type="RefSeq" id="WP_068728992.1">
    <property type="nucleotide sequence ID" value="NZ_LVYV01000001.1"/>
</dbReference>
<keyword evidence="4" id="KW-1185">Reference proteome</keyword>
<evidence type="ECO:0000313" key="4">
    <source>
        <dbReference type="Proteomes" id="UP000076574"/>
    </source>
</evidence>
<dbReference type="GO" id="GO:0003677">
    <property type="term" value="F:DNA binding"/>
    <property type="evidence" value="ECO:0007669"/>
    <property type="project" value="InterPro"/>
</dbReference>
<dbReference type="GO" id="GO:0016301">
    <property type="term" value="F:kinase activity"/>
    <property type="evidence" value="ECO:0007669"/>
    <property type="project" value="UniProtKB-KW"/>
</dbReference>
<evidence type="ECO:0000313" key="3">
    <source>
        <dbReference type="EMBL" id="KZD25090.1"/>
    </source>
</evidence>
<gene>
    <name evidence="3" type="ORF">A4A58_00995</name>
</gene>
<dbReference type="AlphaFoldDB" id="A0A164ANW4"/>
<accession>A0A164ANW4</accession>
<evidence type="ECO:0000259" key="1">
    <source>
        <dbReference type="Pfam" id="PF01272"/>
    </source>
</evidence>
<dbReference type="Pfam" id="PF14760">
    <property type="entry name" value="Rnk_N"/>
    <property type="match status" value="1"/>
</dbReference>
<evidence type="ECO:0000259" key="2">
    <source>
        <dbReference type="Pfam" id="PF14760"/>
    </source>
</evidence>
<dbReference type="OrthoDB" id="192847at2"/>
<dbReference type="NCBIfam" id="NF004396">
    <property type="entry name" value="PRK05753.1"/>
    <property type="match status" value="1"/>
</dbReference>
<protein>
    <submittedName>
        <fullName evidence="3">Nucleoside diphosphate kinase regulator</fullName>
    </submittedName>
</protein>
<dbReference type="InterPro" id="IPR036953">
    <property type="entry name" value="GreA/GreB_C_sf"/>
</dbReference>
<comment type="caution">
    <text evidence="3">The sequence shown here is derived from an EMBL/GenBank/DDBJ whole genome shotgun (WGS) entry which is preliminary data.</text>
</comment>
<keyword evidence="3" id="KW-0418">Kinase</keyword>
<proteinExistence type="predicted"/>
<dbReference type="GO" id="GO:0070063">
    <property type="term" value="F:RNA polymerase binding"/>
    <property type="evidence" value="ECO:0007669"/>
    <property type="project" value="InterPro"/>
</dbReference>
<sequence>MIHSLRTELPPITLRRSDRERLGVLADAAAEKYPVTADFLASEVERATIVPDTHPLPEIVGMESNVTFRDDISGQEKHVTLVYPTSADVDAGRISVLTPIGAALIGLSAGQSITFETPSGEPRSLTVLWVGIRR</sequence>
<dbReference type="SUPFAM" id="SSF54534">
    <property type="entry name" value="FKBP-like"/>
    <property type="match status" value="1"/>
</dbReference>
<dbReference type="Proteomes" id="UP000076574">
    <property type="component" value="Unassembled WGS sequence"/>
</dbReference>
<dbReference type="InterPro" id="IPR001437">
    <property type="entry name" value="Tscrpt_elong_fac_GreA/B_C"/>
</dbReference>
<feature type="domain" description="Regulator of nucleoside diphosphate kinase N-terminal" evidence="2">
    <location>
        <begin position="10"/>
        <end position="50"/>
    </location>
</feature>
<dbReference type="GO" id="GO:0006354">
    <property type="term" value="P:DNA-templated transcription elongation"/>
    <property type="evidence" value="ECO:0007669"/>
    <property type="project" value="TreeGrafter"/>
</dbReference>